<evidence type="ECO:0000313" key="5">
    <source>
        <dbReference type="Proteomes" id="UP000199415"/>
    </source>
</evidence>
<dbReference type="Proteomes" id="UP000199415">
    <property type="component" value="Unassembled WGS sequence"/>
</dbReference>
<name>A0A1G7L0Z9_9PROT</name>
<dbReference type="SUPFAM" id="SSF47413">
    <property type="entry name" value="lambda repressor-like DNA-binding domains"/>
    <property type="match status" value="1"/>
</dbReference>
<dbReference type="PROSITE" id="PS50943">
    <property type="entry name" value="HTH_CROC1"/>
    <property type="match status" value="1"/>
</dbReference>
<dbReference type="Pfam" id="PF01381">
    <property type="entry name" value="HTH_3"/>
    <property type="match status" value="1"/>
</dbReference>
<dbReference type="PANTHER" id="PTHR46797">
    <property type="entry name" value="HTH-TYPE TRANSCRIPTIONAL REGULATOR"/>
    <property type="match status" value="1"/>
</dbReference>
<dbReference type="AlphaFoldDB" id="A0A1G7L0Z9"/>
<evidence type="ECO:0000256" key="2">
    <source>
        <dbReference type="SAM" id="MobiDB-lite"/>
    </source>
</evidence>
<dbReference type="GO" id="GO:0003700">
    <property type="term" value="F:DNA-binding transcription factor activity"/>
    <property type="evidence" value="ECO:0007669"/>
    <property type="project" value="TreeGrafter"/>
</dbReference>
<organism evidence="4 5">
    <name type="scientific">Limimonas halophila</name>
    <dbReference type="NCBI Taxonomy" id="1082479"/>
    <lineage>
        <taxon>Bacteria</taxon>
        <taxon>Pseudomonadati</taxon>
        <taxon>Pseudomonadota</taxon>
        <taxon>Alphaproteobacteria</taxon>
        <taxon>Rhodospirillales</taxon>
        <taxon>Rhodovibrionaceae</taxon>
        <taxon>Limimonas</taxon>
    </lineage>
</organism>
<reference evidence="4 5" key="1">
    <citation type="submission" date="2016-10" db="EMBL/GenBank/DDBJ databases">
        <authorList>
            <person name="de Groot N.N."/>
        </authorList>
    </citation>
    <scope>NUCLEOTIDE SEQUENCE [LARGE SCALE GENOMIC DNA]</scope>
    <source>
        <strain evidence="4 5">DSM 25584</strain>
    </source>
</reference>
<dbReference type="SMART" id="SM00530">
    <property type="entry name" value="HTH_XRE"/>
    <property type="match status" value="1"/>
</dbReference>
<dbReference type="EMBL" id="FNCE01000001">
    <property type="protein sequence ID" value="SDF43004.1"/>
    <property type="molecule type" value="Genomic_DNA"/>
</dbReference>
<feature type="region of interest" description="Disordered" evidence="2">
    <location>
        <begin position="1"/>
        <end position="30"/>
    </location>
</feature>
<dbReference type="RefSeq" id="WP_176758444.1">
    <property type="nucleotide sequence ID" value="NZ_FNCE01000001.1"/>
</dbReference>
<keyword evidence="5" id="KW-1185">Reference proteome</keyword>
<sequence>MRHEPSPVEIGDRIRRQRSEAQLSASEVARRTGVTRETLAAWESGQSAPRANKLVTLADALGVDVGWVLGNGDAEGTAPTADDPVAALREEVAQARALTADLASRLDGLRGRLDALDEDEG</sequence>
<accession>A0A1G7L0Z9</accession>
<keyword evidence="1" id="KW-0238">DNA-binding</keyword>
<evidence type="ECO:0000256" key="1">
    <source>
        <dbReference type="ARBA" id="ARBA00023125"/>
    </source>
</evidence>
<dbReference type="STRING" id="1082479.SAMN05216241_10171"/>
<proteinExistence type="predicted"/>
<dbReference type="InterPro" id="IPR001387">
    <property type="entry name" value="Cro/C1-type_HTH"/>
</dbReference>
<dbReference type="GO" id="GO:0003677">
    <property type="term" value="F:DNA binding"/>
    <property type="evidence" value="ECO:0007669"/>
    <property type="project" value="UniProtKB-KW"/>
</dbReference>
<gene>
    <name evidence="4" type="ORF">SAMN05216241_10171</name>
</gene>
<dbReference type="InterPro" id="IPR050807">
    <property type="entry name" value="TransReg_Diox_bact_type"/>
</dbReference>
<feature type="domain" description="HTH cro/C1-type" evidence="3">
    <location>
        <begin position="14"/>
        <end position="68"/>
    </location>
</feature>
<dbReference type="Gene3D" id="1.10.260.40">
    <property type="entry name" value="lambda repressor-like DNA-binding domains"/>
    <property type="match status" value="1"/>
</dbReference>
<dbReference type="PANTHER" id="PTHR46797:SF1">
    <property type="entry name" value="METHYLPHOSPHONATE SYNTHASE"/>
    <property type="match status" value="1"/>
</dbReference>
<dbReference type="InterPro" id="IPR010982">
    <property type="entry name" value="Lambda_DNA-bd_dom_sf"/>
</dbReference>
<evidence type="ECO:0000313" key="4">
    <source>
        <dbReference type="EMBL" id="SDF43004.1"/>
    </source>
</evidence>
<dbReference type="CDD" id="cd00093">
    <property type="entry name" value="HTH_XRE"/>
    <property type="match status" value="1"/>
</dbReference>
<dbReference type="GO" id="GO:0005829">
    <property type="term" value="C:cytosol"/>
    <property type="evidence" value="ECO:0007669"/>
    <property type="project" value="TreeGrafter"/>
</dbReference>
<feature type="compositionally biased region" description="Basic and acidic residues" evidence="2">
    <location>
        <begin position="1"/>
        <end position="19"/>
    </location>
</feature>
<protein>
    <submittedName>
        <fullName evidence="4">Transcriptional regulator, XRE family</fullName>
    </submittedName>
</protein>
<evidence type="ECO:0000259" key="3">
    <source>
        <dbReference type="PROSITE" id="PS50943"/>
    </source>
</evidence>